<dbReference type="SUPFAM" id="SSF53271">
    <property type="entry name" value="PRTase-like"/>
    <property type="match status" value="1"/>
</dbReference>
<dbReference type="PANTHER" id="PTHR46683">
    <property type="entry name" value="OROTATE PHOSPHORIBOSYLTRANSFERASE 1-RELATED"/>
    <property type="match status" value="1"/>
</dbReference>
<evidence type="ECO:0000313" key="1">
    <source>
        <dbReference type="EMBL" id="VAX04897.1"/>
    </source>
</evidence>
<dbReference type="GO" id="GO:0006221">
    <property type="term" value="P:pyrimidine nucleotide biosynthetic process"/>
    <property type="evidence" value="ECO:0007669"/>
    <property type="project" value="TreeGrafter"/>
</dbReference>
<organism evidence="1">
    <name type="scientific">hydrothermal vent metagenome</name>
    <dbReference type="NCBI Taxonomy" id="652676"/>
    <lineage>
        <taxon>unclassified sequences</taxon>
        <taxon>metagenomes</taxon>
        <taxon>ecological metagenomes</taxon>
    </lineage>
</organism>
<keyword evidence="1" id="KW-0328">Glycosyltransferase</keyword>
<proteinExistence type="predicted"/>
<dbReference type="AlphaFoldDB" id="A0A3B1BJA4"/>
<dbReference type="InterPro" id="IPR029057">
    <property type="entry name" value="PRTase-like"/>
</dbReference>
<dbReference type="GO" id="GO:0005737">
    <property type="term" value="C:cytoplasm"/>
    <property type="evidence" value="ECO:0007669"/>
    <property type="project" value="TreeGrafter"/>
</dbReference>
<accession>A0A3B1BJA4</accession>
<reference evidence="1" key="1">
    <citation type="submission" date="2018-06" db="EMBL/GenBank/DDBJ databases">
        <authorList>
            <person name="Zhirakovskaya E."/>
        </authorList>
    </citation>
    <scope>NUCLEOTIDE SEQUENCE</scope>
</reference>
<sequence>MQDYQHEFLDFAIDVGVLRFGEFTLKSGRLSPYFF</sequence>
<dbReference type="Gene3D" id="3.40.50.2020">
    <property type="match status" value="1"/>
</dbReference>
<name>A0A3B1BJA4_9ZZZZ</name>
<feature type="non-terminal residue" evidence="1">
    <location>
        <position position="35"/>
    </location>
</feature>
<gene>
    <name evidence="1" type="ORF">MNBD_GAMMA20-967</name>
</gene>
<dbReference type="GO" id="GO:0046132">
    <property type="term" value="P:pyrimidine ribonucleoside biosynthetic process"/>
    <property type="evidence" value="ECO:0007669"/>
    <property type="project" value="TreeGrafter"/>
</dbReference>
<dbReference type="EC" id="2.4.2.10" evidence="1"/>
<keyword evidence="1" id="KW-0808">Transferase</keyword>
<protein>
    <submittedName>
        <fullName evidence="1">Orotate phosphoribosyltransferase</fullName>
        <ecNumber evidence="1">2.4.2.10</ecNumber>
    </submittedName>
</protein>
<dbReference type="PANTHER" id="PTHR46683:SF1">
    <property type="entry name" value="OROTATE PHOSPHORIBOSYLTRANSFERASE 1-RELATED"/>
    <property type="match status" value="1"/>
</dbReference>
<dbReference type="GO" id="GO:0004588">
    <property type="term" value="F:orotate phosphoribosyltransferase activity"/>
    <property type="evidence" value="ECO:0007669"/>
    <property type="project" value="UniProtKB-EC"/>
</dbReference>
<dbReference type="EMBL" id="UOFU01000398">
    <property type="protein sequence ID" value="VAX04897.1"/>
    <property type="molecule type" value="Genomic_DNA"/>
</dbReference>
<dbReference type="GO" id="GO:0006207">
    <property type="term" value="P:'de novo' pyrimidine nucleobase biosynthetic process"/>
    <property type="evidence" value="ECO:0007669"/>
    <property type="project" value="TreeGrafter"/>
</dbReference>